<keyword evidence="4 7" id="KW-1133">Transmembrane helix</keyword>
<evidence type="ECO:0000256" key="4">
    <source>
        <dbReference type="ARBA" id="ARBA00022989"/>
    </source>
</evidence>
<dbReference type="EMBL" id="CAJPEX010000547">
    <property type="protein sequence ID" value="CAG0916230.1"/>
    <property type="molecule type" value="Genomic_DNA"/>
</dbReference>
<evidence type="ECO:0000256" key="1">
    <source>
        <dbReference type="ARBA" id="ARBA00004141"/>
    </source>
</evidence>
<feature type="domain" description="TMC" evidence="8">
    <location>
        <begin position="1009"/>
        <end position="1127"/>
    </location>
</feature>
<feature type="transmembrane region" description="Helical" evidence="7">
    <location>
        <begin position="1187"/>
        <end position="1215"/>
    </location>
</feature>
<feature type="transmembrane region" description="Helical" evidence="7">
    <location>
        <begin position="943"/>
        <end position="964"/>
    </location>
</feature>
<dbReference type="InterPro" id="IPR038900">
    <property type="entry name" value="TMC"/>
</dbReference>
<proteinExistence type="inferred from homology"/>
<keyword evidence="5 7" id="KW-0472">Membrane</keyword>
<dbReference type="OrthoDB" id="1936208at2759"/>
<comment type="subcellular location">
    <subcellularLocation>
        <location evidence="1">Membrane</location>
        <topology evidence="1">Multi-pass membrane protein</topology>
    </subcellularLocation>
</comment>
<evidence type="ECO:0000256" key="7">
    <source>
        <dbReference type="SAM" id="Phobius"/>
    </source>
</evidence>
<feature type="region of interest" description="Disordered" evidence="6">
    <location>
        <begin position="1450"/>
        <end position="1469"/>
    </location>
</feature>
<feature type="transmembrane region" description="Helical" evidence="7">
    <location>
        <begin position="899"/>
        <end position="923"/>
    </location>
</feature>
<dbReference type="GO" id="GO:0008381">
    <property type="term" value="F:mechanosensitive monoatomic ion channel activity"/>
    <property type="evidence" value="ECO:0007669"/>
    <property type="project" value="TreeGrafter"/>
</dbReference>
<feature type="region of interest" description="Disordered" evidence="6">
    <location>
        <begin position="1582"/>
        <end position="1618"/>
    </location>
</feature>
<organism evidence="9">
    <name type="scientific">Notodromas monacha</name>
    <dbReference type="NCBI Taxonomy" id="399045"/>
    <lineage>
        <taxon>Eukaryota</taxon>
        <taxon>Metazoa</taxon>
        <taxon>Ecdysozoa</taxon>
        <taxon>Arthropoda</taxon>
        <taxon>Crustacea</taxon>
        <taxon>Oligostraca</taxon>
        <taxon>Ostracoda</taxon>
        <taxon>Podocopa</taxon>
        <taxon>Podocopida</taxon>
        <taxon>Cypridocopina</taxon>
        <taxon>Cypridoidea</taxon>
        <taxon>Cyprididae</taxon>
        <taxon>Notodromas</taxon>
    </lineage>
</organism>
<evidence type="ECO:0000256" key="2">
    <source>
        <dbReference type="ARBA" id="ARBA00006510"/>
    </source>
</evidence>
<dbReference type="Proteomes" id="UP000678499">
    <property type="component" value="Unassembled WGS sequence"/>
</dbReference>
<sequence length="1618" mass="183064">MDDGIMRVDPMDLQMDDDDFNVSQEFLQQVDQLATQYYETTIVTKKRRVSEEPETNYKNEFLAKDGEAKLLRAEVQKLREELVRKDKAVLFEKNEKLRQMEDFCKRSRLVEFQHRDIVRKMKANMGYQERKAQEALNESRLAVTSEKTSVPVVSKKILKHEAVQTSAANFRNVRESRGKLTSENVDLLKSFWPWKPSADLRHALVTSAIGNDRQPHAIVHQNLETALSLLVELSSDPRQFSSNRGLLQLEDAESLAKAFSVKRPRCVSEELVYKCLLLETRCRDYKVSRQHRFIAGKLSEEVLCMHLRIAEKLNSALTNAVIAMASNWILERDSSSMCILGFSTLEVLLLSEVAHSGNCTNPRQAEESLECIFSTALLNACKDEAWTGRALKFLMAGVSGHGETRTASESSGVCRVALAAAEFGVELISATLDQHCDDKSFVGNCVRFLELITVGRDLIGSYLKVGGIVEVIKMRLKSLGVGPGIGEESTPTDDAHQDDEVLRKMDTLRKMMPSNACDPRSLTLDTRARADSTKQPSRRDKFRSLYWKNSLRRKHRDAQRARSVDTVDRVIVPENPETYMMEYLQNVTVGDETAMMDELKSMAEPLTLRRRVKRTLSQQAGRQKRKAKSIPLCSLMKYSISMGFRRFGLGLRESMRDWQLWNSSLKTIEGNFGTGIGSYFRFLRSLLLMDAVVGLLVLAFVIIPHWLAMANPEASQEIAINATDVVFREKPVWNVFYRNELGMSNKSQEDFRLQDLVTGEKMFMPSSVFAVFDWNIFGMVSQGYLRDSFLFYGTYTDKILTLYQNRDYYLPHAYFFALVVGMMLAIAIISRATASSFRQNFIARSGNRLAVVSLVLCGWDFNVTSKASARFRSKFIRKDLQEFAETLTKNVERWTWRRIGFMALTNAAVILIVGGLVVGFFFMLNSGSVDTGTPQDRDALHLYGVPILASTVMFVLPMVFSVLAEHEGYSNPRSQLYVTLIRSFLLQCAVLATVAYYCVNLSKKEEVECWETTFGSMVYRLVMMDFLLVVLLGSAADWLRAQISKQIKLSQTETKSKVGMIFSPPVFDVARNTMNLVYNQSLLWLGFFYCPFLPLIAVAKYFVTFFFNKYELLLVCDKQRQKMWRAAQANSVFLGLAFSSNLITMAFLFYSMSTFPSSGSCGPFVALRFSGDLVVDILDDWDKSSDFLLSVLVFLQGSWPKAVAFMIILAFLFYLREVCEGHRQITERLMTQLKELRSDKAYFFKEIEKQYALRRGLPNAMTREDLNNFGRKSYIRGLSMDESRNSFTSRESFLPGRIRGQGDAELIPMQHMRPVEAAETEVLVTLQDHDEESDEETGPGIASTPAAGHNPEWNPRLIQSWRVCGQMRQLEPEVGDCGRRESVERVLIVAAIVKIRFETRVAVLCVFAIRFKVVVAVGVDENSVDNQMFQTANKAGIGYSTFDGMNTPRFNPYLSNNSSPSDDGRSSPESIREMLPVSYASVEDYIRVTNDIYSHPSVTSQRNFHPEPTSSSMMRNYSVAPSAPSFVVVPDPRKVSKPAGSVLLRRTNNNLPRSPDVILPTKATVQPQQQGWNSAQNSIPSRFGSNHGNIGQDDGLNSARSGSALLRRTNNAASHRRF</sequence>
<comment type="similarity">
    <text evidence="2">Belongs to the TMC family.</text>
</comment>
<keyword evidence="10" id="KW-1185">Reference proteome</keyword>
<keyword evidence="3 7" id="KW-0812">Transmembrane</keyword>
<dbReference type="PANTHER" id="PTHR23302:SF43">
    <property type="entry name" value="TMC DOMAIN-CONTAINING PROTEIN"/>
    <property type="match status" value="1"/>
</dbReference>
<dbReference type="PANTHER" id="PTHR23302">
    <property type="entry name" value="TRANSMEMBRANE CHANNEL-RELATED"/>
    <property type="match status" value="1"/>
</dbReference>
<gene>
    <name evidence="9" type="ORF">NMOB1V02_LOCUS3856</name>
</gene>
<evidence type="ECO:0000259" key="8">
    <source>
        <dbReference type="Pfam" id="PF07810"/>
    </source>
</evidence>
<feature type="transmembrane region" description="Helical" evidence="7">
    <location>
        <begin position="813"/>
        <end position="834"/>
    </location>
</feature>
<feature type="transmembrane region" description="Helical" evidence="7">
    <location>
        <begin position="1017"/>
        <end position="1039"/>
    </location>
</feature>
<accession>A0A7R9GB82</accession>
<dbReference type="EMBL" id="OA882584">
    <property type="protein sequence ID" value="CAD7276078.1"/>
    <property type="molecule type" value="Genomic_DNA"/>
</dbReference>
<feature type="transmembrane region" description="Helical" evidence="7">
    <location>
        <begin position="686"/>
        <end position="707"/>
    </location>
</feature>
<feature type="region of interest" description="Disordered" evidence="6">
    <location>
        <begin position="1330"/>
        <end position="1349"/>
    </location>
</feature>
<protein>
    <recommendedName>
        <fullName evidence="8">TMC domain-containing protein</fullName>
    </recommendedName>
</protein>
<name>A0A7R9GB82_9CRUS</name>
<dbReference type="GO" id="GO:0005886">
    <property type="term" value="C:plasma membrane"/>
    <property type="evidence" value="ECO:0007669"/>
    <property type="project" value="InterPro"/>
</dbReference>
<evidence type="ECO:0000313" key="9">
    <source>
        <dbReference type="EMBL" id="CAD7276078.1"/>
    </source>
</evidence>
<feature type="transmembrane region" description="Helical" evidence="7">
    <location>
        <begin position="1084"/>
        <end position="1108"/>
    </location>
</feature>
<feature type="region of interest" description="Disordered" evidence="6">
    <location>
        <begin position="512"/>
        <end position="539"/>
    </location>
</feature>
<dbReference type="Pfam" id="PF07810">
    <property type="entry name" value="TMC"/>
    <property type="match status" value="1"/>
</dbReference>
<feature type="transmembrane region" description="Helical" evidence="7">
    <location>
        <begin position="1129"/>
        <end position="1150"/>
    </location>
</feature>
<reference evidence="9" key="1">
    <citation type="submission" date="2020-11" db="EMBL/GenBank/DDBJ databases">
        <authorList>
            <person name="Tran Van P."/>
        </authorList>
    </citation>
    <scope>NUCLEOTIDE SEQUENCE</scope>
</reference>
<feature type="compositionally biased region" description="Basic and acidic residues" evidence="6">
    <location>
        <begin position="526"/>
        <end position="539"/>
    </location>
</feature>
<dbReference type="InterPro" id="IPR012496">
    <property type="entry name" value="TMC_dom"/>
</dbReference>
<evidence type="ECO:0000256" key="6">
    <source>
        <dbReference type="SAM" id="MobiDB-lite"/>
    </source>
</evidence>
<feature type="transmembrane region" description="Helical" evidence="7">
    <location>
        <begin position="976"/>
        <end position="997"/>
    </location>
</feature>
<feature type="compositionally biased region" description="Polar residues" evidence="6">
    <location>
        <begin position="1608"/>
        <end position="1618"/>
    </location>
</feature>
<evidence type="ECO:0000256" key="5">
    <source>
        <dbReference type="ARBA" id="ARBA00023136"/>
    </source>
</evidence>
<evidence type="ECO:0000256" key="3">
    <source>
        <dbReference type="ARBA" id="ARBA00022692"/>
    </source>
</evidence>
<evidence type="ECO:0000313" key="10">
    <source>
        <dbReference type="Proteomes" id="UP000678499"/>
    </source>
</evidence>